<dbReference type="InterPro" id="IPR001810">
    <property type="entry name" value="F-box_dom"/>
</dbReference>
<dbReference type="STRING" id="5514.A0A395S1U6"/>
<reference evidence="2 3" key="1">
    <citation type="journal article" date="2018" name="PLoS Pathog.">
        <title>Evolution of structural diversity of trichothecenes, a family of toxins produced by plant pathogenic and entomopathogenic fungi.</title>
        <authorList>
            <person name="Proctor R.H."/>
            <person name="McCormick S.P."/>
            <person name="Kim H.S."/>
            <person name="Cardoza R.E."/>
            <person name="Stanley A.M."/>
            <person name="Lindo L."/>
            <person name="Kelly A."/>
            <person name="Brown D.W."/>
            <person name="Lee T."/>
            <person name="Vaughan M.M."/>
            <person name="Alexander N.J."/>
            <person name="Busman M."/>
            <person name="Gutierrez S."/>
        </authorList>
    </citation>
    <scope>NUCLEOTIDE SEQUENCE [LARGE SCALE GENOMIC DNA]</scope>
    <source>
        <strain evidence="2 3">NRRL 3299</strain>
    </source>
</reference>
<name>A0A395S1U6_FUSSP</name>
<evidence type="ECO:0000313" key="3">
    <source>
        <dbReference type="Proteomes" id="UP000266152"/>
    </source>
</evidence>
<accession>A0A395S1U6</accession>
<dbReference type="EMBL" id="PXOF01000094">
    <property type="protein sequence ID" value="RGP66304.1"/>
    <property type="molecule type" value="Genomic_DNA"/>
</dbReference>
<gene>
    <name evidence="2" type="ORF">FSPOR_6682</name>
</gene>
<dbReference type="Pfam" id="PF00646">
    <property type="entry name" value="F-box"/>
    <property type="match status" value="1"/>
</dbReference>
<dbReference type="PROSITE" id="PS50181">
    <property type="entry name" value="FBOX"/>
    <property type="match status" value="1"/>
</dbReference>
<dbReference type="AlphaFoldDB" id="A0A395S1U6"/>
<protein>
    <recommendedName>
        <fullName evidence="1">F-box domain-containing protein</fullName>
    </recommendedName>
</protein>
<evidence type="ECO:0000259" key="1">
    <source>
        <dbReference type="PROSITE" id="PS50181"/>
    </source>
</evidence>
<evidence type="ECO:0000313" key="2">
    <source>
        <dbReference type="EMBL" id="RGP66304.1"/>
    </source>
</evidence>
<dbReference type="InterPro" id="IPR036047">
    <property type="entry name" value="F-box-like_dom_sf"/>
</dbReference>
<proteinExistence type="predicted"/>
<comment type="caution">
    <text evidence="2">The sequence shown here is derived from an EMBL/GenBank/DDBJ whole genome shotgun (WGS) entry which is preliminary data.</text>
</comment>
<keyword evidence="3" id="KW-1185">Reference proteome</keyword>
<sequence length="479" mass="56156">MRRFKPEPQFSTPWTQRLVDQLCFRRDTYRIPVLEADEEKQKVSYLDTLVPEDAVLPVPLKPQKLGCRRNLESRLLQLPPELLIYTMLFLPYSSLYMVRQTCQVLRSLTDDFQFEYLHWEILQHERPASYTTLPVCDQPRNIKRIFLRRSLCTQCVKLFDSGELEEKLKKLWQPVRCTRCETEHAELLFSQGDRGHNVCMGLQGNLPLANISKSWARMDSSELQAFKEYRPRVETSCGSLQYSRSFALVKIAEEQYPGMPSLKSQLLKRLKETRYDGLYQHVSTQLDAIVSSLPSDKCGCFPASGLPVHQPMPTTRPRCWCDNHGYDCRYCGARYFWFYDNNYIVLRVWMDVALKDVYNMGWIGNITFYTDENPIHPILNENTKGIIWCHDPLCGTGWGNRWLLMVEIMKRARLQDLGPIYDRVTKRDRSFAANLPFTLEYQVFQNAAGWMAPPNMLRNDLSFPVVIEFDYMRTGLRRD</sequence>
<dbReference type="SUPFAM" id="SSF81383">
    <property type="entry name" value="F-box domain"/>
    <property type="match status" value="1"/>
</dbReference>
<feature type="domain" description="F-box" evidence="1">
    <location>
        <begin position="72"/>
        <end position="122"/>
    </location>
</feature>
<dbReference type="Proteomes" id="UP000266152">
    <property type="component" value="Unassembled WGS sequence"/>
</dbReference>
<organism evidence="2 3">
    <name type="scientific">Fusarium sporotrichioides</name>
    <dbReference type="NCBI Taxonomy" id="5514"/>
    <lineage>
        <taxon>Eukaryota</taxon>
        <taxon>Fungi</taxon>
        <taxon>Dikarya</taxon>
        <taxon>Ascomycota</taxon>
        <taxon>Pezizomycotina</taxon>
        <taxon>Sordariomycetes</taxon>
        <taxon>Hypocreomycetidae</taxon>
        <taxon>Hypocreales</taxon>
        <taxon>Nectriaceae</taxon>
        <taxon>Fusarium</taxon>
    </lineage>
</organism>